<protein>
    <submittedName>
        <fullName evidence="1">Uncharacterized protein</fullName>
    </submittedName>
</protein>
<keyword evidence="2" id="KW-1185">Reference proteome</keyword>
<evidence type="ECO:0000313" key="2">
    <source>
        <dbReference type="Proteomes" id="UP000320762"/>
    </source>
</evidence>
<organism evidence="1 2">
    <name type="scientific">Schizophyllum amplum</name>
    <dbReference type="NCBI Taxonomy" id="97359"/>
    <lineage>
        <taxon>Eukaryota</taxon>
        <taxon>Fungi</taxon>
        <taxon>Dikarya</taxon>
        <taxon>Basidiomycota</taxon>
        <taxon>Agaricomycotina</taxon>
        <taxon>Agaricomycetes</taxon>
        <taxon>Agaricomycetidae</taxon>
        <taxon>Agaricales</taxon>
        <taxon>Schizophyllaceae</taxon>
        <taxon>Schizophyllum</taxon>
    </lineage>
</organism>
<accession>A0A550BUY8</accession>
<evidence type="ECO:0000313" key="1">
    <source>
        <dbReference type="EMBL" id="TRM56358.1"/>
    </source>
</evidence>
<name>A0A550BUY8_9AGAR</name>
<gene>
    <name evidence="1" type="ORF">BD626DRAFT_414089</name>
</gene>
<dbReference type="Proteomes" id="UP000320762">
    <property type="component" value="Unassembled WGS sequence"/>
</dbReference>
<proteinExistence type="predicted"/>
<comment type="caution">
    <text evidence="1">The sequence shown here is derived from an EMBL/GenBank/DDBJ whole genome shotgun (WGS) entry which is preliminary data.</text>
</comment>
<reference evidence="1 2" key="1">
    <citation type="journal article" date="2019" name="New Phytol.">
        <title>Comparative genomics reveals unique wood-decay strategies and fruiting body development in the Schizophyllaceae.</title>
        <authorList>
            <person name="Almasi E."/>
            <person name="Sahu N."/>
            <person name="Krizsan K."/>
            <person name="Balint B."/>
            <person name="Kovacs G.M."/>
            <person name="Kiss B."/>
            <person name="Cseklye J."/>
            <person name="Drula E."/>
            <person name="Henrissat B."/>
            <person name="Nagy I."/>
            <person name="Chovatia M."/>
            <person name="Adam C."/>
            <person name="LaButti K."/>
            <person name="Lipzen A."/>
            <person name="Riley R."/>
            <person name="Grigoriev I.V."/>
            <person name="Nagy L.G."/>
        </authorList>
    </citation>
    <scope>NUCLEOTIDE SEQUENCE [LARGE SCALE GENOMIC DNA]</scope>
    <source>
        <strain evidence="1 2">NL-1724</strain>
    </source>
</reference>
<dbReference type="EMBL" id="VDMD01000071">
    <property type="protein sequence ID" value="TRM56358.1"/>
    <property type="molecule type" value="Genomic_DNA"/>
</dbReference>
<dbReference type="AlphaFoldDB" id="A0A550BUY8"/>
<sequence>MAHSSDTSLLTLSPAQRLPTNVIQRILFNVLAAEERTAPAHHNLESRGYPVLAHPWSLLGYARLCRQWRQAIQGEPCLWSVLIIVVDDNVSAERLVALGLALKYSASELIQITIIVRLSPEHDLYPSILRDTMQLLAVHSPRWHTFILRSRHFPCIQWRPISISQLIYLEVDSEMDKGHIFLTIFSQDGSWEGIDGWLAALTDTDMLRRYGRMSIIAGAHSSPINLLPIPWKELSSFRVEHEAMDAGPTLNDWGRTLGATPAVQDLGIVYRSAWSLPAQISPGPVLRAPALVRLRLACSTAGMRDLLVQTSFPHLNLLYLESRDRDQRAPSAAIISETNAAIMGHHTPTLRHAILVFVREEGAIWVSWMRAVPTLETLSVHGLAEGGAVAGDSLRGDRTIYIGSPSFLEALASGVLPVLRWLRLGPSVLQPGTSANSALVRMIQERCLHSTMHAHSYPPLNLDVTSRYCDEHYLNDYIHLWPELGRFDIHTNFVERPRACQDVARPHVDIVQSRKYSEYDPAVEGHEMERLADAKRMLLKGAAGSLRWWKIGERRPTSDCVVCRMGIIGWDFYGSERDSPDALGHRSDIDSAHAHFFAPVDGDTSSVSSGHSGDSLLGW</sequence>